<feature type="region of interest" description="Disordered" evidence="2">
    <location>
        <begin position="1"/>
        <end position="59"/>
    </location>
</feature>
<dbReference type="GeneID" id="97239915"/>
<comment type="caution">
    <text evidence="4">The sequence shown here is derived from an EMBL/GenBank/DDBJ whole genome shotgun (WGS) entry which is preliminary data.</text>
</comment>
<evidence type="ECO:0000256" key="2">
    <source>
        <dbReference type="SAM" id="MobiDB-lite"/>
    </source>
</evidence>
<name>A0A162LG91_9PROT</name>
<proteinExistence type="inferred from homology"/>
<reference evidence="3 6" key="2">
    <citation type="journal article" date="2018" name="Nat. Biotechnol.">
        <title>A standardized bacterial taxonomy based on genome phylogeny substantially revises the tree of life.</title>
        <authorList>
            <person name="Parks D.H."/>
            <person name="Chuvochina M."/>
            <person name="Waite D.W."/>
            <person name="Rinke C."/>
            <person name="Skarshewski A."/>
            <person name="Chaumeil P.A."/>
            <person name="Hugenholtz P."/>
        </authorList>
    </citation>
    <scope>NUCLEOTIDE SEQUENCE [LARGE SCALE GENOMIC DNA]</scope>
    <source>
        <strain evidence="3">UBA8739</strain>
    </source>
</reference>
<dbReference type="Pfam" id="PF07896">
    <property type="entry name" value="DUF1674"/>
    <property type="match status" value="1"/>
</dbReference>
<organism evidence="4 5">
    <name type="scientific">Tistrella mobilis</name>
    <dbReference type="NCBI Taxonomy" id="171437"/>
    <lineage>
        <taxon>Bacteria</taxon>
        <taxon>Pseudomonadati</taxon>
        <taxon>Pseudomonadota</taxon>
        <taxon>Alphaproteobacteria</taxon>
        <taxon>Geminicoccales</taxon>
        <taxon>Geminicoccaceae</taxon>
        <taxon>Tistrella</taxon>
    </lineage>
</organism>
<dbReference type="EMBL" id="LPZR01000079">
    <property type="protein sequence ID" value="KYO54828.1"/>
    <property type="molecule type" value="Genomic_DNA"/>
</dbReference>
<evidence type="ECO:0000256" key="1">
    <source>
        <dbReference type="ARBA" id="ARBA00005701"/>
    </source>
</evidence>
<dbReference type="RefSeq" id="WP_062762761.1">
    <property type="nucleotide sequence ID" value="NZ_CP121027.1"/>
</dbReference>
<dbReference type="InterPro" id="IPR012875">
    <property type="entry name" value="SDHF4"/>
</dbReference>
<sequence>MTEKTQNDAGRAVAPDAAPATDTASPAPAPEKPAEIGGPKGLDPVRYGDWERNGKCVDF</sequence>
<reference evidence="4 5" key="1">
    <citation type="submission" date="2015-12" db="EMBL/GenBank/DDBJ databases">
        <title>Genome sequence of Tistrella mobilis MCCC 1A02139.</title>
        <authorList>
            <person name="Lu L."/>
            <person name="Lai Q."/>
            <person name="Shao Z."/>
            <person name="Qian P."/>
        </authorList>
    </citation>
    <scope>NUCLEOTIDE SEQUENCE [LARGE SCALE GENOMIC DNA]</scope>
    <source>
        <strain evidence="4 5">MCCC 1A02139</strain>
    </source>
</reference>
<gene>
    <name evidence="4" type="ORF">AUP44_03240</name>
    <name evidence="3" type="ORF">DCK97_25420</name>
</gene>
<accession>A0A162LG91</accession>
<evidence type="ECO:0000313" key="6">
    <source>
        <dbReference type="Proteomes" id="UP000257706"/>
    </source>
</evidence>
<feature type="compositionally biased region" description="Basic and acidic residues" evidence="2">
    <location>
        <begin position="46"/>
        <end position="59"/>
    </location>
</feature>
<evidence type="ECO:0000313" key="5">
    <source>
        <dbReference type="Proteomes" id="UP000075787"/>
    </source>
</evidence>
<dbReference type="EMBL" id="DMAI01000415">
    <property type="protein sequence ID" value="HAE50758.1"/>
    <property type="molecule type" value="Genomic_DNA"/>
</dbReference>
<dbReference type="Proteomes" id="UP000075787">
    <property type="component" value="Unassembled WGS sequence"/>
</dbReference>
<dbReference type="AlphaFoldDB" id="A0A162LG91"/>
<evidence type="ECO:0000313" key="4">
    <source>
        <dbReference type="EMBL" id="KYO54828.1"/>
    </source>
</evidence>
<dbReference type="Proteomes" id="UP000257706">
    <property type="component" value="Unassembled WGS sequence"/>
</dbReference>
<feature type="compositionally biased region" description="Low complexity" evidence="2">
    <location>
        <begin position="12"/>
        <end position="26"/>
    </location>
</feature>
<protein>
    <submittedName>
        <fullName evidence="3">DUF1674 domain-containing protein</fullName>
    </submittedName>
</protein>
<comment type="similarity">
    <text evidence="1">Belongs to the SDHAF4 family.</text>
</comment>
<dbReference type="PANTHER" id="PTHR28524">
    <property type="entry name" value="SUCCINATE DEHYDROGENASE ASSEMBLY FACTOR 4, MITOCHONDRIAL"/>
    <property type="match status" value="1"/>
</dbReference>
<evidence type="ECO:0000313" key="3">
    <source>
        <dbReference type="EMBL" id="HAE50758.1"/>
    </source>
</evidence>
<dbReference type="PANTHER" id="PTHR28524:SF3">
    <property type="entry name" value="SUCCINATE DEHYDROGENASE ASSEMBLY FACTOR 4, MITOCHONDRIAL"/>
    <property type="match status" value="1"/>
</dbReference>